<feature type="domain" description="SH3b" evidence="1">
    <location>
        <begin position="49"/>
        <end position="101"/>
    </location>
</feature>
<dbReference type="Gene3D" id="2.30.30.40">
    <property type="entry name" value="SH3 Domains"/>
    <property type="match status" value="1"/>
</dbReference>
<dbReference type="Pfam" id="PF08239">
    <property type="entry name" value="SH3_3"/>
    <property type="match status" value="1"/>
</dbReference>
<keyword evidence="3" id="KW-1185">Reference proteome</keyword>
<reference evidence="2 3" key="1">
    <citation type="submission" date="2023-07" db="EMBL/GenBank/DDBJ databases">
        <title>Genomic Encyclopedia of Type Strains, Phase IV (KMG-IV): sequencing the most valuable type-strain genomes for metagenomic binning, comparative biology and taxonomic classification.</title>
        <authorList>
            <person name="Goeker M."/>
        </authorList>
    </citation>
    <scope>NUCLEOTIDE SEQUENCE [LARGE SCALE GENOMIC DNA]</scope>
    <source>
        <strain evidence="2 3">DSM 1112</strain>
    </source>
</reference>
<dbReference type="InterPro" id="IPR003646">
    <property type="entry name" value="SH3-like_bac-type"/>
</dbReference>
<dbReference type="Proteomes" id="UP001230207">
    <property type="component" value="Unassembled WGS sequence"/>
</dbReference>
<evidence type="ECO:0000313" key="2">
    <source>
        <dbReference type="EMBL" id="MDQ0318400.1"/>
    </source>
</evidence>
<sequence length="121" mass="13059">MRTTAESGKEDAVDHSAGGIASLMLIIGAAEVGASDRICRIADPTGTPLNIRSSPNRALLSTIDNGRDVRVLEEQRVKHELWPRIMADGQERGWVFGSYLDCVTDADAMKSAPTRPPTPLD</sequence>
<protein>
    <recommendedName>
        <fullName evidence="1">SH3b domain-containing protein</fullName>
    </recommendedName>
</protein>
<name>A0ABU0BJH1_9HYPH</name>
<dbReference type="EMBL" id="JAUSVF010000001">
    <property type="protein sequence ID" value="MDQ0318400.1"/>
    <property type="molecule type" value="Genomic_DNA"/>
</dbReference>
<organism evidence="2 3">
    <name type="scientific">Pararhizobium capsulatum DSM 1112</name>
    <dbReference type="NCBI Taxonomy" id="1121113"/>
    <lineage>
        <taxon>Bacteria</taxon>
        <taxon>Pseudomonadati</taxon>
        <taxon>Pseudomonadota</taxon>
        <taxon>Alphaproteobacteria</taxon>
        <taxon>Hyphomicrobiales</taxon>
        <taxon>Rhizobiaceae</taxon>
        <taxon>Rhizobium/Agrobacterium group</taxon>
        <taxon>Pararhizobium</taxon>
    </lineage>
</organism>
<proteinExistence type="predicted"/>
<evidence type="ECO:0000313" key="3">
    <source>
        <dbReference type="Proteomes" id="UP001230207"/>
    </source>
</evidence>
<evidence type="ECO:0000259" key="1">
    <source>
        <dbReference type="Pfam" id="PF08239"/>
    </source>
</evidence>
<accession>A0ABU0BJH1</accession>
<dbReference type="RefSeq" id="WP_307226435.1">
    <property type="nucleotide sequence ID" value="NZ_JAUSVF010000001.1"/>
</dbReference>
<gene>
    <name evidence="2" type="ORF">QO002_000538</name>
</gene>
<comment type="caution">
    <text evidence="2">The sequence shown here is derived from an EMBL/GenBank/DDBJ whole genome shotgun (WGS) entry which is preliminary data.</text>
</comment>